<feature type="region of interest" description="Disordered" evidence="1">
    <location>
        <begin position="1"/>
        <end position="20"/>
    </location>
</feature>
<name>A0AAV7TI98_PLEWA</name>
<accession>A0AAV7TI98</accession>
<proteinExistence type="predicted"/>
<comment type="caution">
    <text evidence="2">The sequence shown here is derived from an EMBL/GenBank/DDBJ whole genome shotgun (WGS) entry which is preliminary data.</text>
</comment>
<gene>
    <name evidence="2" type="ORF">NDU88_001265</name>
</gene>
<reference evidence="2" key="1">
    <citation type="journal article" date="2022" name="bioRxiv">
        <title>Sequencing and chromosome-scale assembly of the giantPleurodeles waltlgenome.</title>
        <authorList>
            <person name="Brown T."/>
            <person name="Elewa A."/>
            <person name="Iarovenko S."/>
            <person name="Subramanian E."/>
            <person name="Araus A.J."/>
            <person name="Petzold A."/>
            <person name="Susuki M."/>
            <person name="Suzuki K.-i.T."/>
            <person name="Hayashi T."/>
            <person name="Toyoda A."/>
            <person name="Oliveira C."/>
            <person name="Osipova E."/>
            <person name="Leigh N.D."/>
            <person name="Simon A."/>
            <person name="Yun M.H."/>
        </authorList>
    </citation>
    <scope>NUCLEOTIDE SEQUENCE</scope>
    <source>
        <strain evidence="2">20211129_DDA</strain>
        <tissue evidence="2">Liver</tissue>
    </source>
</reference>
<evidence type="ECO:0000256" key="1">
    <source>
        <dbReference type="SAM" id="MobiDB-lite"/>
    </source>
</evidence>
<dbReference type="AlphaFoldDB" id="A0AAV7TI98"/>
<keyword evidence="3" id="KW-1185">Reference proteome</keyword>
<protein>
    <submittedName>
        <fullName evidence="2">Uncharacterized protein</fullName>
    </submittedName>
</protein>
<evidence type="ECO:0000313" key="3">
    <source>
        <dbReference type="Proteomes" id="UP001066276"/>
    </source>
</evidence>
<dbReference type="Proteomes" id="UP001066276">
    <property type="component" value="Chromosome 3_2"/>
</dbReference>
<evidence type="ECO:0000313" key="2">
    <source>
        <dbReference type="EMBL" id="KAJ1175980.1"/>
    </source>
</evidence>
<sequence length="142" mass="15341">MQRTPGTLAGRDSRRRMTASAPHAGAQIRLGACNWDQGAPTGTAEGDEKTTHEATAAVRRLRQQLSVLRRGLLCDLAPVVVLACGGGHCLVEKVLCQIPKAGVMHLSLLLYELFLFSPELVVLNQERISLSQCGWCFSSDPS</sequence>
<dbReference type="EMBL" id="JANPWB010000006">
    <property type="protein sequence ID" value="KAJ1175980.1"/>
    <property type="molecule type" value="Genomic_DNA"/>
</dbReference>
<organism evidence="2 3">
    <name type="scientific">Pleurodeles waltl</name>
    <name type="common">Iberian ribbed newt</name>
    <dbReference type="NCBI Taxonomy" id="8319"/>
    <lineage>
        <taxon>Eukaryota</taxon>
        <taxon>Metazoa</taxon>
        <taxon>Chordata</taxon>
        <taxon>Craniata</taxon>
        <taxon>Vertebrata</taxon>
        <taxon>Euteleostomi</taxon>
        <taxon>Amphibia</taxon>
        <taxon>Batrachia</taxon>
        <taxon>Caudata</taxon>
        <taxon>Salamandroidea</taxon>
        <taxon>Salamandridae</taxon>
        <taxon>Pleurodelinae</taxon>
        <taxon>Pleurodeles</taxon>
    </lineage>
</organism>